<evidence type="ECO:0000313" key="3">
    <source>
        <dbReference type="Proteomes" id="UP001610446"/>
    </source>
</evidence>
<dbReference type="Proteomes" id="UP001610446">
    <property type="component" value="Unassembled WGS sequence"/>
</dbReference>
<protein>
    <recommendedName>
        <fullName evidence="1">Nucleoside phosphorylase domain-containing protein</fullName>
    </recommendedName>
</protein>
<dbReference type="Pfam" id="PF01048">
    <property type="entry name" value="PNP_UDP_1"/>
    <property type="match status" value="1"/>
</dbReference>
<dbReference type="InterPro" id="IPR000845">
    <property type="entry name" value="Nucleoside_phosphorylase_d"/>
</dbReference>
<sequence>MGSECHPRPSSRDDFKIAIICALPLETNPVIASLDEVWHDANYGQVPGDENSYNFGWSGGHAVVIATSPGIGDRYISTMCSAMKLSFISIELALFVGICGAVPFKHDDRIAEIILGDIVMSDDATQYLGDIGQVTWP</sequence>
<dbReference type="SUPFAM" id="SSF53167">
    <property type="entry name" value="Purine and uridine phosphorylases"/>
    <property type="match status" value="1"/>
</dbReference>
<evidence type="ECO:0000313" key="2">
    <source>
        <dbReference type="EMBL" id="KAL2855929.1"/>
    </source>
</evidence>
<keyword evidence="3" id="KW-1185">Reference proteome</keyword>
<dbReference type="Gene3D" id="3.40.50.1580">
    <property type="entry name" value="Nucleoside phosphorylase domain"/>
    <property type="match status" value="1"/>
</dbReference>
<dbReference type="PANTHER" id="PTHR46082">
    <property type="entry name" value="ATP/GTP-BINDING PROTEIN-RELATED"/>
    <property type="match status" value="1"/>
</dbReference>
<dbReference type="InterPro" id="IPR053137">
    <property type="entry name" value="NLR-like"/>
</dbReference>
<dbReference type="EMBL" id="JBFXLU010000009">
    <property type="protein sequence ID" value="KAL2855929.1"/>
    <property type="molecule type" value="Genomic_DNA"/>
</dbReference>
<feature type="domain" description="Nucleoside phosphorylase" evidence="1">
    <location>
        <begin position="16"/>
        <end position="130"/>
    </location>
</feature>
<gene>
    <name evidence="2" type="ORF">BJY01DRAFT_243109</name>
</gene>
<evidence type="ECO:0000259" key="1">
    <source>
        <dbReference type="Pfam" id="PF01048"/>
    </source>
</evidence>
<dbReference type="PANTHER" id="PTHR46082:SF6">
    <property type="entry name" value="AAA+ ATPASE DOMAIN-CONTAINING PROTEIN-RELATED"/>
    <property type="match status" value="1"/>
</dbReference>
<comment type="caution">
    <text evidence="2">The sequence shown here is derived from an EMBL/GenBank/DDBJ whole genome shotgun (WGS) entry which is preliminary data.</text>
</comment>
<accession>A0ABR4KVW0</accession>
<organism evidence="2 3">
    <name type="scientific">Aspergillus pseudoustus</name>
    <dbReference type="NCBI Taxonomy" id="1810923"/>
    <lineage>
        <taxon>Eukaryota</taxon>
        <taxon>Fungi</taxon>
        <taxon>Dikarya</taxon>
        <taxon>Ascomycota</taxon>
        <taxon>Pezizomycotina</taxon>
        <taxon>Eurotiomycetes</taxon>
        <taxon>Eurotiomycetidae</taxon>
        <taxon>Eurotiales</taxon>
        <taxon>Aspergillaceae</taxon>
        <taxon>Aspergillus</taxon>
        <taxon>Aspergillus subgen. Nidulantes</taxon>
    </lineage>
</organism>
<name>A0ABR4KVW0_9EURO</name>
<reference evidence="2 3" key="1">
    <citation type="submission" date="2024-07" db="EMBL/GenBank/DDBJ databases">
        <title>Section-level genome sequencing and comparative genomics of Aspergillus sections Usti and Cavernicolus.</title>
        <authorList>
            <consortium name="Lawrence Berkeley National Laboratory"/>
            <person name="Nybo J.L."/>
            <person name="Vesth T.C."/>
            <person name="Theobald S."/>
            <person name="Frisvad J.C."/>
            <person name="Larsen T.O."/>
            <person name="Kjaerboelling I."/>
            <person name="Rothschild-Mancinelli K."/>
            <person name="Lyhne E.K."/>
            <person name="Kogle M.E."/>
            <person name="Barry K."/>
            <person name="Clum A."/>
            <person name="Na H."/>
            <person name="Ledsgaard L."/>
            <person name="Lin J."/>
            <person name="Lipzen A."/>
            <person name="Kuo A."/>
            <person name="Riley R."/>
            <person name="Mondo S."/>
            <person name="Labutti K."/>
            <person name="Haridas S."/>
            <person name="Pangalinan J."/>
            <person name="Salamov A.A."/>
            <person name="Simmons B.A."/>
            <person name="Magnuson J.K."/>
            <person name="Chen J."/>
            <person name="Drula E."/>
            <person name="Henrissat B."/>
            <person name="Wiebenga A."/>
            <person name="Lubbers R.J."/>
            <person name="Gomes A.C."/>
            <person name="Makela M.R."/>
            <person name="Stajich J."/>
            <person name="Grigoriev I.V."/>
            <person name="Mortensen U.H."/>
            <person name="De Vries R.P."/>
            <person name="Baker S.E."/>
            <person name="Andersen M.R."/>
        </authorList>
    </citation>
    <scope>NUCLEOTIDE SEQUENCE [LARGE SCALE GENOMIC DNA]</scope>
    <source>
        <strain evidence="2 3">CBS 123904</strain>
    </source>
</reference>
<proteinExistence type="predicted"/>
<dbReference type="InterPro" id="IPR035994">
    <property type="entry name" value="Nucleoside_phosphorylase_sf"/>
</dbReference>